<evidence type="ECO:0000313" key="2">
    <source>
        <dbReference type="Proteomes" id="UP001610432"/>
    </source>
</evidence>
<dbReference type="Gene3D" id="3.40.50.1820">
    <property type="entry name" value="alpha/beta hydrolase"/>
    <property type="match status" value="1"/>
</dbReference>
<organism evidence="1 2">
    <name type="scientific">Aspergillus lucknowensis</name>
    <dbReference type="NCBI Taxonomy" id="176173"/>
    <lineage>
        <taxon>Eukaryota</taxon>
        <taxon>Fungi</taxon>
        <taxon>Dikarya</taxon>
        <taxon>Ascomycota</taxon>
        <taxon>Pezizomycotina</taxon>
        <taxon>Eurotiomycetes</taxon>
        <taxon>Eurotiomycetidae</taxon>
        <taxon>Eurotiales</taxon>
        <taxon>Aspergillaceae</taxon>
        <taxon>Aspergillus</taxon>
        <taxon>Aspergillus subgen. Nidulantes</taxon>
    </lineage>
</organism>
<protein>
    <submittedName>
        <fullName evidence="1">Uncharacterized protein</fullName>
    </submittedName>
</protein>
<dbReference type="Proteomes" id="UP001610432">
    <property type="component" value="Unassembled WGS sequence"/>
</dbReference>
<accession>A0ABR4LUR4</accession>
<dbReference type="RefSeq" id="XP_070887274.1">
    <property type="nucleotide sequence ID" value="XM_071035124.1"/>
</dbReference>
<keyword evidence="2" id="KW-1185">Reference proteome</keyword>
<dbReference type="InterPro" id="IPR013744">
    <property type="entry name" value="SidJ"/>
</dbReference>
<dbReference type="EMBL" id="JBFXLQ010000014">
    <property type="protein sequence ID" value="KAL2868295.1"/>
    <property type="molecule type" value="Genomic_DNA"/>
</dbReference>
<dbReference type="Pfam" id="PF08538">
    <property type="entry name" value="DUF1749"/>
    <property type="match status" value="1"/>
</dbReference>
<dbReference type="PANTHER" id="PTHR31591">
    <property type="entry name" value="UPF0613 PROTEIN PB24D3.06C"/>
    <property type="match status" value="1"/>
</dbReference>
<reference evidence="1 2" key="1">
    <citation type="submission" date="2024-07" db="EMBL/GenBank/DDBJ databases">
        <title>Section-level genome sequencing and comparative genomics of Aspergillus sections Usti and Cavernicolus.</title>
        <authorList>
            <consortium name="Lawrence Berkeley National Laboratory"/>
            <person name="Nybo J.L."/>
            <person name="Vesth T.C."/>
            <person name="Theobald S."/>
            <person name="Frisvad J.C."/>
            <person name="Larsen T.O."/>
            <person name="Kjaerboelling I."/>
            <person name="Rothschild-Mancinelli K."/>
            <person name="Lyhne E.K."/>
            <person name="Kogle M.E."/>
            <person name="Barry K."/>
            <person name="Clum A."/>
            <person name="Na H."/>
            <person name="Ledsgaard L."/>
            <person name="Lin J."/>
            <person name="Lipzen A."/>
            <person name="Kuo A."/>
            <person name="Riley R."/>
            <person name="Mondo S."/>
            <person name="Labutti K."/>
            <person name="Haridas S."/>
            <person name="Pangalinan J."/>
            <person name="Salamov A.A."/>
            <person name="Simmons B.A."/>
            <person name="Magnuson J.K."/>
            <person name="Chen J."/>
            <person name="Drula E."/>
            <person name="Henrissat B."/>
            <person name="Wiebenga A."/>
            <person name="Lubbers R.J."/>
            <person name="Gomes A.C."/>
            <person name="Macurrencykelacurrency M.R."/>
            <person name="Stajich J."/>
            <person name="Grigoriev I.V."/>
            <person name="Mortensen U.H."/>
            <person name="De Vries R.P."/>
            <person name="Baker S.E."/>
            <person name="Andersen M.R."/>
        </authorList>
    </citation>
    <scope>NUCLEOTIDE SEQUENCE [LARGE SCALE GENOMIC DNA]</scope>
    <source>
        <strain evidence="1 2">CBS 449.75</strain>
    </source>
</reference>
<dbReference type="InterPro" id="IPR029058">
    <property type="entry name" value="AB_hydrolase_fold"/>
</dbReference>
<dbReference type="PANTHER" id="PTHR31591:SF5">
    <property type="entry name" value="DOLICHOL-PHOSPHATE MANNOSYLTRANSFERASE"/>
    <property type="match status" value="1"/>
</dbReference>
<dbReference type="GeneID" id="98150196"/>
<proteinExistence type="predicted"/>
<sequence>MALSYPGTLHNYAPHLVTFEFSLPNIATKPHSLLFVGGLTDGLCTVPYVHEIAKALERTEWSIFQLLLSSSYGGWGIGSLDQDIEEIGQCVEYVRKLKQNFTSTVAGAAGAAGKIVIMGHSTGSQDVLHYLHSPNPLPRNPDVDGVRGLVRPVVDGAIMQAPVSDRQAVLSVIQGSSKSREAYERLVEFSRSQPARSICPIELTGLVGLPPDTPVSARRFWSLASPESPERPAEDDLFSTDLTDERLDETFGRVAKSGLLRRTLVVMYSGSDEYAPDGVDKEALMARWRRATNAGGHTWDDEASGVIPGASHNVRNEGQAWLIDHLINYLNRI</sequence>
<evidence type="ECO:0000313" key="1">
    <source>
        <dbReference type="EMBL" id="KAL2868295.1"/>
    </source>
</evidence>
<gene>
    <name evidence="1" type="ORF">BJX67DRAFT_53127</name>
</gene>
<comment type="caution">
    <text evidence="1">The sequence shown here is derived from an EMBL/GenBank/DDBJ whole genome shotgun (WGS) entry which is preliminary data.</text>
</comment>
<name>A0ABR4LUR4_9EURO</name>
<dbReference type="SUPFAM" id="SSF53474">
    <property type="entry name" value="alpha/beta-Hydrolases"/>
    <property type="match status" value="1"/>
</dbReference>